<dbReference type="EMBL" id="JNHM01000174">
    <property type="protein sequence ID" value="KDS43721.1"/>
    <property type="molecule type" value="Genomic_DNA"/>
</dbReference>
<dbReference type="PANTHER" id="PTHR35532:SF5">
    <property type="entry name" value="CARBOHYDRATE-BINDING DOMAIN-CONTAINING PROTEIN"/>
    <property type="match status" value="1"/>
</dbReference>
<evidence type="ECO:0000313" key="2">
    <source>
        <dbReference type="Proteomes" id="UP000027661"/>
    </source>
</evidence>
<proteinExistence type="predicted"/>
<reference evidence="1 2" key="1">
    <citation type="submission" date="2014-04" db="EMBL/GenBank/DDBJ databases">
        <authorList>
            <person name="Sears C."/>
            <person name="Carroll K."/>
            <person name="Sack B.R."/>
            <person name="Qadri F."/>
            <person name="Myers L.L."/>
            <person name="Chung G.-T."/>
            <person name="Escheverria P."/>
            <person name="Fraser C.M."/>
            <person name="Sadzewicz L."/>
            <person name="Shefchek K.A."/>
            <person name="Tallon L."/>
            <person name="Das S.P."/>
            <person name="Daugherty S."/>
            <person name="Mongodin E.F."/>
        </authorList>
    </citation>
    <scope>NUCLEOTIDE SEQUENCE [LARGE SCALE GENOMIC DNA]</scope>
    <source>
        <strain evidence="1 2">3975 RP4</strain>
    </source>
</reference>
<organism evidence="1 2">
    <name type="scientific">Phocaeicola vulgatus str. 3975 RP4</name>
    <dbReference type="NCBI Taxonomy" id="1339352"/>
    <lineage>
        <taxon>Bacteria</taxon>
        <taxon>Pseudomonadati</taxon>
        <taxon>Bacteroidota</taxon>
        <taxon>Bacteroidia</taxon>
        <taxon>Bacteroidales</taxon>
        <taxon>Bacteroidaceae</taxon>
        <taxon>Phocaeicola</taxon>
    </lineage>
</organism>
<name>A0A069S1U0_PHOVU</name>
<protein>
    <recommendedName>
        <fullName evidence="3">Transglutaminase domain-containing protein</fullName>
    </recommendedName>
</protein>
<evidence type="ECO:0008006" key="3">
    <source>
        <dbReference type="Google" id="ProtNLM"/>
    </source>
</evidence>
<sequence>MLRLLSFLFLVSAFFSCLPEKTALERALREAGDNRMELEKVLAYYRDDTLKYQAACFLIENMPDQYAVLPLDSTDTYARALLSLDKEDPVSWEISRSLVAAVFDSISKIQPESRIKIVRDIEVMTSDYLIENIESAFKVWNRRGVAKHYSFDDFCSYVLPYRVAHEPLSHWRRTALQRYGHWLDSLNAPQEVARSIAMRYPVRYNAGMTKYPYIMSYEEMDSLQWGTCDDMTAFLTLSLRAIGIPAATDVVKAWANRSSAHCWNVVKDTAGHFVDIGYGPDGKNFVVYKVSKVYRMQYRSPGEEDVTQGYDMPLSDVSFPLDGKNKQAYLCTFNNSQWIPVALASSGNGNVTFRNLGRGLLWGDNKIDGYREEGKGIAYLPVVHERGILKPFAAPVILYEGGEVRSLRPILSDTESVTLHRKYPKYNKIASDVHDSNEVIPGDDYELFYWNDEWCSLGRKTAGHDTLVYVEVPKNALLWLHNHTQGKEERIFTYENGKQIWW</sequence>
<dbReference type="SUPFAM" id="SSF54001">
    <property type="entry name" value="Cysteine proteinases"/>
    <property type="match status" value="1"/>
</dbReference>
<dbReference type="PROSITE" id="PS51257">
    <property type="entry name" value="PROKAR_LIPOPROTEIN"/>
    <property type="match status" value="1"/>
</dbReference>
<dbReference type="Proteomes" id="UP000027661">
    <property type="component" value="Unassembled WGS sequence"/>
</dbReference>
<dbReference type="AlphaFoldDB" id="A0A069S1U0"/>
<accession>A0A069S1U0</accession>
<dbReference type="PATRIC" id="fig|1339352.3.peg.4233"/>
<evidence type="ECO:0000313" key="1">
    <source>
        <dbReference type="EMBL" id="KDS43721.1"/>
    </source>
</evidence>
<dbReference type="RefSeq" id="WP_022508955.1">
    <property type="nucleotide sequence ID" value="NZ_JNHM01000174.1"/>
</dbReference>
<dbReference type="InterPro" id="IPR038765">
    <property type="entry name" value="Papain-like_cys_pep_sf"/>
</dbReference>
<comment type="caution">
    <text evidence="1">The sequence shown here is derived from an EMBL/GenBank/DDBJ whole genome shotgun (WGS) entry which is preliminary data.</text>
</comment>
<gene>
    <name evidence="1" type="ORF">M099_4521</name>
</gene>
<dbReference type="PANTHER" id="PTHR35532">
    <property type="entry name" value="SIMILAR TO POLYHYDROXYALKANOATE DEPOLYMERASE"/>
    <property type="match status" value="1"/>
</dbReference>